<proteinExistence type="predicted"/>
<dbReference type="EMBL" id="CM034392">
    <property type="protein sequence ID" value="KAJ0180768.1"/>
    <property type="molecule type" value="Genomic_DNA"/>
</dbReference>
<reference evidence="1 2" key="1">
    <citation type="journal article" date="2021" name="Front. Genet.">
        <title>Chromosome-Level Genome Assembly Reveals Significant Gene Expansion in the Toll and IMD Signaling Pathways of Dendrolimus kikuchii.</title>
        <authorList>
            <person name="Zhou J."/>
            <person name="Wu P."/>
            <person name="Xiong Z."/>
            <person name="Liu N."/>
            <person name="Zhao N."/>
            <person name="Ji M."/>
            <person name="Qiu Y."/>
            <person name="Yang B."/>
        </authorList>
    </citation>
    <scope>NUCLEOTIDE SEQUENCE [LARGE SCALE GENOMIC DNA]</scope>
    <source>
        <strain evidence="1">Ann1</strain>
    </source>
</reference>
<protein>
    <submittedName>
        <fullName evidence="1">Uncharacterized protein</fullName>
    </submittedName>
</protein>
<gene>
    <name evidence="1" type="ORF">K1T71_004172</name>
</gene>
<keyword evidence="2" id="KW-1185">Reference proteome</keyword>
<evidence type="ECO:0000313" key="2">
    <source>
        <dbReference type="Proteomes" id="UP000824533"/>
    </source>
</evidence>
<accession>A0ACC1DA11</accession>
<sequence length="372" mass="41202">MFVVQGLILLFGVYFANAEYVVKGQVSSYGSYTDNNQNKQPTLKCEVSCKNNGICIDTNTCLCHPNYYGQHCEFKKKSCMTFPPLLLNSRRQCTSEMCTITCMEGYKFVDGTSVANIKCVNGEWQPTRADLTSIPDCEPVCNPSCQNGGICLGVNTCQCPADYRGPQCQYRKCEISCKNNGICIDTNTCLCDPNYYGQHCEFKKKSCMTFPPLLLNSRRQCTSEMCTITCMEGYKFVDGTSVANIKCVNGEWQPTRADLTSIPDCEPVCNPSCQNGGICLGVNTCQCPADYRGPQCQYHTSVCDVRKLAFNGSYNCSGDAEKFSCRLTCPAGSKYSTHPADIYTCLYSTGTFQPQPIPHCGWNEMVKSPHYG</sequence>
<comment type="caution">
    <text evidence="1">The sequence shown here is derived from an EMBL/GenBank/DDBJ whole genome shotgun (WGS) entry which is preliminary data.</text>
</comment>
<organism evidence="1 2">
    <name type="scientific">Dendrolimus kikuchii</name>
    <dbReference type="NCBI Taxonomy" id="765133"/>
    <lineage>
        <taxon>Eukaryota</taxon>
        <taxon>Metazoa</taxon>
        <taxon>Ecdysozoa</taxon>
        <taxon>Arthropoda</taxon>
        <taxon>Hexapoda</taxon>
        <taxon>Insecta</taxon>
        <taxon>Pterygota</taxon>
        <taxon>Neoptera</taxon>
        <taxon>Endopterygota</taxon>
        <taxon>Lepidoptera</taxon>
        <taxon>Glossata</taxon>
        <taxon>Ditrysia</taxon>
        <taxon>Bombycoidea</taxon>
        <taxon>Lasiocampidae</taxon>
        <taxon>Dendrolimus</taxon>
    </lineage>
</organism>
<dbReference type="Proteomes" id="UP000824533">
    <property type="component" value="Linkage Group LG06"/>
</dbReference>
<name>A0ACC1DA11_9NEOP</name>
<evidence type="ECO:0000313" key="1">
    <source>
        <dbReference type="EMBL" id="KAJ0180768.1"/>
    </source>
</evidence>